<reference evidence="1" key="1">
    <citation type="submission" date="2023-01" db="EMBL/GenBank/DDBJ databases">
        <title>Human gut microbiome strain richness.</title>
        <authorList>
            <person name="Chen-Liaw A."/>
        </authorList>
    </citation>
    <scope>NUCLEOTIDE SEQUENCE</scope>
    <source>
        <strain evidence="1">RTP21484st1_B7_RTP21484_190118</strain>
    </source>
</reference>
<proteinExistence type="predicted"/>
<evidence type="ECO:0000313" key="1">
    <source>
        <dbReference type="EMBL" id="MDB9221545.1"/>
    </source>
</evidence>
<evidence type="ECO:0000313" key="2">
    <source>
        <dbReference type="Proteomes" id="UP001212263"/>
    </source>
</evidence>
<sequence length="221" mass="25342">MASVISLLFNKIKGRINNFVFYQVKGQQRIRSCGYKRSSPPTPAQQLQRCRMRAIVSFYRANRETLLTKIWKAEASDKPESGYNLFISANITVFNQEFRISDYSILCISKGKLNLPPCLTLHDYTEGKVTIYWQNDLPGDTSRNQDYLQAAWLKSDGSFTLHFIPDKTYTRDCCKAVLDIPEAGRQSIHLYVLFSDQSGRNFSSARYFYLPATKTTLQATT</sequence>
<gene>
    <name evidence="1" type="ORF">PN645_00830</name>
</gene>
<name>A0AAW6FE11_9BACT</name>
<organism evidence="1 2">
    <name type="scientific">Odoribacter splanchnicus</name>
    <dbReference type="NCBI Taxonomy" id="28118"/>
    <lineage>
        <taxon>Bacteria</taxon>
        <taxon>Pseudomonadati</taxon>
        <taxon>Bacteroidota</taxon>
        <taxon>Bacteroidia</taxon>
        <taxon>Bacteroidales</taxon>
        <taxon>Odoribacteraceae</taxon>
        <taxon>Odoribacter</taxon>
    </lineage>
</organism>
<dbReference type="RefSeq" id="WP_217773820.1">
    <property type="nucleotide sequence ID" value="NZ_JAHONW010000001.1"/>
</dbReference>
<comment type="caution">
    <text evidence="1">The sequence shown here is derived from an EMBL/GenBank/DDBJ whole genome shotgun (WGS) entry which is preliminary data.</text>
</comment>
<dbReference type="AlphaFoldDB" id="A0AAW6FE11"/>
<dbReference type="EMBL" id="JAQMRD010000001">
    <property type="protein sequence ID" value="MDB9221545.1"/>
    <property type="molecule type" value="Genomic_DNA"/>
</dbReference>
<dbReference type="Proteomes" id="UP001212263">
    <property type="component" value="Unassembled WGS sequence"/>
</dbReference>
<protein>
    <submittedName>
        <fullName evidence="1">Uncharacterized protein</fullName>
    </submittedName>
</protein>
<accession>A0AAW6FE11</accession>